<keyword evidence="3" id="KW-0963">Cytoplasm</keyword>
<dbReference type="PANTHER" id="PTHR20982:SF3">
    <property type="entry name" value="MITOCHONDRIAL RIBOSOME RECYCLING FACTOR PSEUDO 1"/>
    <property type="match status" value="1"/>
</dbReference>
<dbReference type="FunFam" id="3.30.1360.40:FF:000001">
    <property type="entry name" value="Ribosome-recycling factor"/>
    <property type="match status" value="1"/>
</dbReference>
<dbReference type="Proteomes" id="UP000526033">
    <property type="component" value="Unassembled WGS sequence"/>
</dbReference>
<evidence type="ECO:0000313" key="6">
    <source>
        <dbReference type="Proteomes" id="UP000526033"/>
    </source>
</evidence>
<evidence type="ECO:0000256" key="1">
    <source>
        <dbReference type="ARBA" id="ARBA00005912"/>
    </source>
</evidence>
<protein>
    <recommendedName>
        <fullName evidence="3">Ribosome-recycling factor</fullName>
        <shortName evidence="3">RRF</shortName>
    </recommendedName>
    <alternativeName>
        <fullName evidence="3">Ribosome-releasing factor</fullName>
    </alternativeName>
</protein>
<dbReference type="InterPro" id="IPR036191">
    <property type="entry name" value="RRF_sf"/>
</dbReference>
<dbReference type="Gene3D" id="1.10.132.20">
    <property type="entry name" value="Ribosome-recycling factor"/>
    <property type="match status" value="1"/>
</dbReference>
<evidence type="ECO:0000259" key="4">
    <source>
        <dbReference type="Pfam" id="PF01765"/>
    </source>
</evidence>
<keyword evidence="2 3" id="KW-0648">Protein biosynthesis</keyword>
<gene>
    <name evidence="3 5" type="primary">frr</name>
    <name evidence="5" type="ORF">GYA27_02640</name>
</gene>
<feature type="domain" description="Ribosome recycling factor" evidence="4">
    <location>
        <begin position="17"/>
        <end position="180"/>
    </location>
</feature>
<dbReference type="InterPro" id="IPR002661">
    <property type="entry name" value="Ribosome_recyc_fac"/>
</dbReference>
<dbReference type="GO" id="GO:0005737">
    <property type="term" value="C:cytoplasm"/>
    <property type="evidence" value="ECO:0007669"/>
    <property type="project" value="UniProtKB-SubCell"/>
</dbReference>
<dbReference type="NCBIfam" id="TIGR00496">
    <property type="entry name" value="frr"/>
    <property type="match status" value="1"/>
</dbReference>
<dbReference type="Pfam" id="PF01765">
    <property type="entry name" value="RRF"/>
    <property type="match status" value="1"/>
</dbReference>
<reference evidence="5 6" key="1">
    <citation type="journal article" date="2020" name="Biotechnol. Biofuels">
        <title>New insights from the biogas microbiome by comprehensive genome-resolved metagenomics of nearly 1600 species originating from multiple anaerobic digesters.</title>
        <authorList>
            <person name="Campanaro S."/>
            <person name="Treu L."/>
            <person name="Rodriguez-R L.M."/>
            <person name="Kovalovszki A."/>
            <person name="Ziels R.M."/>
            <person name="Maus I."/>
            <person name="Zhu X."/>
            <person name="Kougias P.G."/>
            <person name="Basile A."/>
            <person name="Luo G."/>
            <person name="Schluter A."/>
            <person name="Konstantinidis K.T."/>
            <person name="Angelidaki I."/>
        </authorList>
    </citation>
    <scope>NUCLEOTIDE SEQUENCE [LARGE SCALE GENOMIC DNA]</scope>
    <source>
        <strain evidence="5">AS27yjCOA_165</strain>
    </source>
</reference>
<comment type="similarity">
    <text evidence="1 3">Belongs to the RRF family.</text>
</comment>
<comment type="function">
    <text evidence="3">Responsible for the release of ribosomes from messenger RNA at the termination of protein biosynthesis. May increase the efficiency of translation by recycling ribosomes from one round of translation to another.</text>
</comment>
<accession>A0A7X9DKC3</accession>
<dbReference type="AlphaFoldDB" id="A0A7X9DKC3"/>
<dbReference type="PANTHER" id="PTHR20982">
    <property type="entry name" value="RIBOSOME RECYCLING FACTOR"/>
    <property type="match status" value="1"/>
</dbReference>
<dbReference type="GO" id="GO:0043023">
    <property type="term" value="F:ribosomal large subunit binding"/>
    <property type="evidence" value="ECO:0007669"/>
    <property type="project" value="TreeGrafter"/>
</dbReference>
<dbReference type="SUPFAM" id="SSF55194">
    <property type="entry name" value="Ribosome recycling factor, RRF"/>
    <property type="match status" value="1"/>
</dbReference>
<evidence type="ECO:0000256" key="2">
    <source>
        <dbReference type="ARBA" id="ARBA00022917"/>
    </source>
</evidence>
<evidence type="ECO:0000256" key="3">
    <source>
        <dbReference type="HAMAP-Rule" id="MF_00040"/>
    </source>
</evidence>
<dbReference type="EMBL" id="JAAZNL010000025">
    <property type="protein sequence ID" value="NMB70076.1"/>
    <property type="molecule type" value="Genomic_DNA"/>
</dbReference>
<dbReference type="Gene3D" id="3.30.1360.40">
    <property type="match status" value="1"/>
</dbReference>
<dbReference type="GO" id="GO:0006415">
    <property type="term" value="P:translational termination"/>
    <property type="evidence" value="ECO:0007669"/>
    <property type="project" value="UniProtKB-UniRule"/>
</dbReference>
<comment type="subcellular location">
    <subcellularLocation>
        <location evidence="3">Cytoplasm</location>
    </subcellularLocation>
</comment>
<organism evidence="5 6">
    <name type="scientific">candidate division WWE3 bacterium</name>
    <dbReference type="NCBI Taxonomy" id="2053526"/>
    <lineage>
        <taxon>Bacteria</taxon>
        <taxon>Katanobacteria</taxon>
    </lineage>
</organism>
<proteinExistence type="inferred from homology"/>
<evidence type="ECO:0000313" key="5">
    <source>
        <dbReference type="EMBL" id="NMB70076.1"/>
    </source>
</evidence>
<comment type="caution">
    <text evidence="5">The sequence shown here is derived from an EMBL/GenBank/DDBJ whole genome shotgun (WGS) entry which is preliminary data.</text>
</comment>
<sequence length="182" mass="20661">MTISDYKSKLEKSVEFLKTEMAQIRTGRATPALIEGVMVDAYGSKMALKEVGSISVLDPQNLVVTPWDKSLIPAVAKALRESELKLNAVDESDRVRVPFPSLTEERRKEFVKIVSNKVEECKNTMRNIRQDGLKEVEKQFADKEIGEDEKFKLKEDYDRLIKDFSAKADELGDSKKSDLMTI</sequence>
<name>A0A7X9DKC3_UNCKA</name>
<dbReference type="InterPro" id="IPR023584">
    <property type="entry name" value="Ribosome_recyc_fac_dom"/>
</dbReference>
<dbReference type="HAMAP" id="MF_00040">
    <property type="entry name" value="RRF"/>
    <property type="match status" value="1"/>
</dbReference>
<dbReference type="CDD" id="cd00520">
    <property type="entry name" value="RRF"/>
    <property type="match status" value="1"/>
</dbReference>